<dbReference type="InterPro" id="IPR025476">
    <property type="entry name" value="Helitron_helicase-like"/>
</dbReference>
<name>A0A9N8W087_9GLOM</name>
<dbReference type="PANTHER" id="PTHR45786">
    <property type="entry name" value="DNA BINDING PROTEIN-LIKE"/>
    <property type="match status" value="1"/>
</dbReference>
<evidence type="ECO:0000259" key="1">
    <source>
        <dbReference type="Pfam" id="PF14214"/>
    </source>
</evidence>
<protein>
    <submittedName>
        <fullName evidence="2">15935_t:CDS:1</fullName>
    </submittedName>
</protein>
<accession>A0A9N8W087</accession>
<dbReference type="Proteomes" id="UP000789405">
    <property type="component" value="Unassembled WGS sequence"/>
</dbReference>
<evidence type="ECO:0000313" key="2">
    <source>
        <dbReference type="EMBL" id="CAG8466445.1"/>
    </source>
</evidence>
<dbReference type="EMBL" id="CAJVPY010000332">
    <property type="protein sequence ID" value="CAG8466445.1"/>
    <property type="molecule type" value="Genomic_DNA"/>
</dbReference>
<dbReference type="AlphaFoldDB" id="A0A9N8W087"/>
<dbReference type="PANTHER" id="PTHR45786:SF74">
    <property type="entry name" value="ATP-DEPENDENT DNA HELICASE"/>
    <property type="match status" value="1"/>
</dbReference>
<dbReference type="OrthoDB" id="2447509at2759"/>
<dbReference type="Pfam" id="PF14214">
    <property type="entry name" value="Helitron_like_N"/>
    <property type="match status" value="1"/>
</dbReference>
<organism evidence="2 3">
    <name type="scientific">Dentiscutata erythropus</name>
    <dbReference type="NCBI Taxonomy" id="1348616"/>
    <lineage>
        <taxon>Eukaryota</taxon>
        <taxon>Fungi</taxon>
        <taxon>Fungi incertae sedis</taxon>
        <taxon>Mucoromycota</taxon>
        <taxon>Glomeromycotina</taxon>
        <taxon>Glomeromycetes</taxon>
        <taxon>Diversisporales</taxon>
        <taxon>Gigasporaceae</taxon>
        <taxon>Dentiscutata</taxon>
    </lineage>
</organism>
<comment type="caution">
    <text evidence="2">The sequence shown here is derived from an EMBL/GenBank/DDBJ whole genome shotgun (WGS) entry which is preliminary data.</text>
</comment>
<reference evidence="2" key="1">
    <citation type="submission" date="2021-06" db="EMBL/GenBank/DDBJ databases">
        <authorList>
            <person name="Kallberg Y."/>
            <person name="Tangrot J."/>
            <person name="Rosling A."/>
        </authorList>
    </citation>
    <scope>NUCLEOTIDE SEQUENCE</scope>
    <source>
        <strain evidence="2">MA453B</strain>
    </source>
</reference>
<evidence type="ECO:0000313" key="3">
    <source>
        <dbReference type="Proteomes" id="UP000789405"/>
    </source>
</evidence>
<keyword evidence="3" id="KW-1185">Reference proteome</keyword>
<feature type="domain" description="Helitron helicase-like" evidence="1">
    <location>
        <begin position="87"/>
        <end position="150"/>
    </location>
</feature>
<sequence length="157" mass="18726">MGVKLDEELANSKDGIYTFRIHRGIYHSIGSLFPNVNKAPKFMQLYIYDMEYEMDNRLIVMPELRDHGWHPGIKQNITEKKVTTKQYYVYKLHICQNFSSLLHYGGKLFQQYVVDNYVKIECERLNYLKFNQDKLRRELYQDLHDSYQSGVTKASEV</sequence>
<proteinExistence type="predicted"/>
<gene>
    <name evidence="2" type="ORF">DERYTH_LOCUS1251</name>
</gene>